<name>F9ZNU8_ACICS</name>
<proteinExistence type="predicted"/>
<dbReference type="KEGG" id="acu:Atc_1279"/>
<evidence type="ECO:0000256" key="1">
    <source>
        <dbReference type="SAM" id="MobiDB-lite"/>
    </source>
</evidence>
<protein>
    <submittedName>
        <fullName evidence="4">DNA primase</fullName>
    </submittedName>
</protein>
<organism evidence="4 5">
    <name type="scientific">Acidithiobacillus caldus (strain SM-1)</name>
    <dbReference type="NCBI Taxonomy" id="990288"/>
    <lineage>
        <taxon>Bacteria</taxon>
        <taxon>Pseudomonadati</taxon>
        <taxon>Pseudomonadota</taxon>
        <taxon>Acidithiobacillia</taxon>
        <taxon>Acidithiobacillales</taxon>
        <taxon>Acidithiobacillaceae</taxon>
        <taxon>Acidithiobacillus</taxon>
    </lineage>
</organism>
<dbReference type="Pfam" id="PF18818">
    <property type="entry name" value="MPTase-PolyVal"/>
    <property type="match status" value="1"/>
</dbReference>
<feature type="domain" description="N-terminal" evidence="2">
    <location>
        <begin position="5"/>
        <end position="136"/>
    </location>
</feature>
<evidence type="ECO:0000259" key="3">
    <source>
        <dbReference type="Pfam" id="PF18818"/>
    </source>
</evidence>
<evidence type="ECO:0000313" key="5">
    <source>
        <dbReference type="Proteomes" id="UP000006135"/>
    </source>
</evidence>
<dbReference type="InterPro" id="IPR013610">
    <property type="entry name" value="ArdC_N"/>
</dbReference>
<dbReference type="Pfam" id="PF08401">
    <property type="entry name" value="ArdcN"/>
    <property type="match status" value="1"/>
</dbReference>
<dbReference type="HOGENOM" id="CLU_014138_0_0_6"/>
<dbReference type="GeneID" id="92933268"/>
<reference evidence="4 5" key="1">
    <citation type="journal article" date="2011" name="J. Genet. Genomics">
        <title>Unraveling the Acidithiobacillus caldus complete genome and its central metabolisms for carbon assimilation.</title>
        <authorList>
            <person name="You X.Y."/>
            <person name="Guo X."/>
            <person name="Zheng H.J."/>
            <person name="Zhang M.J."/>
            <person name="Liu L.J."/>
            <person name="Zhu Y.Q."/>
            <person name="Zhu B."/>
            <person name="Wang S.Y."/>
            <person name="Zhao G.P."/>
            <person name="Poetsch A."/>
            <person name="Jiang C.Y."/>
            <person name="Liu S.J."/>
        </authorList>
    </citation>
    <scope>NUCLEOTIDE SEQUENCE [LARGE SCALE GENOMIC DNA]</scope>
    <source>
        <strain evidence="4 5">SM-1</strain>
    </source>
</reference>
<dbReference type="InterPro" id="IPR041459">
    <property type="entry name" value="MPTase-PolyVal"/>
</dbReference>
<accession>F9ZNU8</accession>
<feature type="region of interest" description="Disordered" evidence="1">
    <location>
        <begin position="909"/>
        <end position="929"/>
    </location>
</feature>
<dbReference type="STRING" id="990288.Atc_1279"/>
<sequence>MANRDLRLEVANELIKRIEEGTAPWQKPSNAGEVTLPVNAVTGNPYTGVNRQNLMMFSPDPTDPRWCTYNQAKKQGWQVREGSKGVPIEVWKEYEHKRTNEEIENIRTGRAEGGLNPDEPIAETEKRLSVRYYTVFHASQIDGIPPLERPAPQQQIEGEPDPRIEELAKAMGVSVGRGGDRAFYSSAQDHIQMPNVADFKSAVGHDTTFLHELSHATGHESRLHRELGNGFGSEKYAIEELRAEMAAAMTAASLGIGFDPQSQDMEEGREVGNTAAYLASWLGALPEKERKQIMVQTIKDAQGISDYLIERTPELKVEMEAPTLDSAMLQVYEQMGQMRRVVDDPDFDKAMESLSSVMEQKGISDAVKVDVLTTALDEMEASESLFDGDKDIRDAINFGHEAIRVYNSKTKDLENAQNLPQGVDAVHLVLTHRQDLQSQREEYMDDAKREVTLHVPVQKVEGKLRNFSQSAYEIDTKEYGPVWVETGFRLASDDKDPLIQFASEAMKNGTEVIVSVSNDGLVTTIEDANVRGKAFSTVHDVPARPIALMDSVAYLNSPNEKGTKIQGTLVEVYDVNQVEVLTKDGAHVYVSAGGPANRDLEPMKALRGKEVVVAADEHRMLTVQTAQERDRTITLDPDLVGLLKDYQQIRQGNRGLSTEMPARGDDWPGGLPTGLGGDRLANAEEFVRRFAARNPEVAEKWATMLSESPKAYGDVSDTPRDRVAYLAKRMEEAVERVRHPQVGDVIRFEPNEEQGRTGKEPFTGRVVATLDTSGGDIRYHLRAESGIQMGAESVVYGKDGRFREADPEKAVGSDRNLPPEMSLKEAVQALRGESMTLPNGKSVDAHDYLESGLKRGYTIDVDNGSAYWNKEGKRGLEIADPKILDAVKVSLAQGGDITKNLSRVLTENQVSRGLGASKATPARAGSEIE</sequence>
<keyword evidence="5" id="KW-1185">Reference proteome</keyword>
<evidence type="ECO:0000259" key="2">
    <source>
        <dbReference type="Pfam" id="PF08401"/>
    </source>
</evidence>
<feature type="domain" description="Polyvalent protein metallopeptidase" evidence="3">
    <location>
        <begin position="163"/>
        <end position="290"/>
    </location>
</feature>
<dbReference type="AlphaFoldDB" id="F9ZNU8"/>
<dbReference type="GO" id="GO:0003697">
    <property type="term" value="F:single-stranded DNA binding"/>
    <property type="evidence" value="ECO:0007669"/>
    <property type="project" value="InterPro"/>
</dbReference>
<dbReference type="Proteomes" id="UP000006135">
    <property type="component" value="Chromosome"/>
</dbReference>
<evidence type="ECO:0000313" key="4">
    <source>
        <dbReference type="EMBL" id="AEK57928.1"/>
    </source>
</evidence>
<gene>
    <name evidence="4" type="ordered locus">Atc_1279</name>
</gene>
<dbReference type="RefSeq" id="WP_014002796.1">
    <property type="nucleotide sequence ID" value="NC_015850.1"/>
</dbReference>
<dbReference type="EMBL" id="CP002573">
    <property type="protein sequence ID" value="AEK57928.1"/>
    <property type="molecule type" value="Genomic_DNA"/>
</dbReference>